<dbReference type="EMBL" id="AP022605">
    <property type="protein sequence ID" value="BBZ07033.1"/>
    <property type="molecule type" value="Genomic_DNA"/>
</dbReference>
<organism evidence="3 4">
    <name type="scientific">Mycolicibacterium doricum</name>
    <dbReference type="NCBI Taxonomy" id="126673"/>
    <lineage>
        <taxon>Bacteria</taxon>
        <taxon>Bacillati</taxon>
        <taxon>Actinomycetota</taxon>
        <taxon>Actinomycetes</taxon>
        <taxon>Mycobacteriales</taxon>
        <taxon>Mycobacteriaceae</taxon>
        <taxon>Mycolicibacterium</taxon>
    </lineage>
</organism>
<dbReference type="EMBL" id="LQOS01000018">
    <property type="protein sequence ID" value="ORV43513.1"/>
    <property type="molecule type" value="Genomic_DNA"/>
</dbReference>
<dbReference type="OrthoDB" id="4640500at2"/>
<dbReference type="SUPFAM" id="SSF51905">
    <property type="entry name" value="FAD/NAD(P)-binding domain"/>
    <property type="match status" value="1"/>
</dbReference>
<evidence type="ECO:0000313" key="4">
    <source>
        <dbReference type="Proteomes" id="UP000193564"/>
    </source>
</evidence>
<proteinExistence type="predicted"/>
<sequence length="291" mass="31539">MWDHEVEVLCVGGLIGALASAVVAADEGVDVLVATSATEEGWPADRVEDDETRAYFAALTDGLAADPRPTADVPVRLVRPLTAAERRRSPPFYGARLKKWTEQCLHSPYGLMHTRVSDWPITIMRTLENRPVQVKTVGRIALPAEGGPVPLATWLDSEARIRDIDVEFDTRLQRMVFEEDAVIGAVLQTGRGPYAVRARHGITLAPYVGHVGHTVADPVQGDDEAEVALVSEIGSRFARVELLAAAPTAVTQPATCASSNGKLPKATRESRRNRGEPSRSRETDGHPPFGQ</sequence>
<evidence type="ECO:0000313" key="3">
    <source>
        <dbReference type="EMBL" id="ORV43513.1"/>
    </source>
</evidence>
<reference evidence="2" key="3">
    <citation type="submission" date="2020-02" db="EMBL/GenBank/DDBJ databases">
        <authorList>
            <person name="Matsumoto Y."/>
            <person name="Motooka D."/>
            <person name="Nakamura S."/>
        </authorList>
    </citation>
    <scope>NUCLEOTIDE SEQUENCE</scope>
    <source>
        <strain evidence="2">JCM 12405</strain>
    </source>
</reference>
<dbReference type="KEGG" id="mdr:MDOR_12020"/>
<name>A0A1X1TG34_9MYCO</name>
<evidence type="ECO:0000256" key="1">
    <source>
        <dbReference type="SAM" id="MobiDB-lite"/>
    </source>
</evidence>
<reference evidence="3 4" key="1">
    <citation type="submission" date="2016-01" db="EMBL/GenBank/DDBJ databases">
        <title>The new phylogeny of the genus Mycobacterium.</title>
        <authorList>
            <person name="Tarcisio F."/>
            <person name="Conor M."/>
            <person name="Antonella G."/>
            <person name="Elisabetta G."/>
            <person name="Giulia F.S."/>
            <person name="Sara T."/>
            <person name="Anna F."/>
            <person name="Clotilde B."/>
            <person name="Roberto B."/>
            <person name="Veronica D.S."/>
            <person name="Fabio R."/>
            <person name="Monica P."/>
            <person name="Olivier J."/>
            <person name="Enrico T."/>
            <person name="Nicola S."/>
        </authorList>
    </citation>
    <scope>NUCLEOTIDE SEQUENCE [LARGE SCALE GENOMIC DNA]</scope>
    <source>
        <strain evidence="3 4">DSM 44339</strain>
    </source>
</reference>
<keyword evidence="4" id="KW-1185">Reference proteome</keyword>
<reference evidence="2 5" key="2">
    <citation type="journal article" date="2019" name="Emerg. Microbes Infect.">
        <title>Comprehensive subspecies identification of 175 nontuberculous mycobacteria species based on 7547 genomic profiles.</title>
        <authorList>
            <person name="Matsumoto Y."/>
            <person name="Kinjo T."/>
            <person name="Motooka D."/>
            <person name="Nabeya D."/>
            <person name="Jung N."/>
            <person name="Uechi K."/>
            <person name="Horii T."/>
            <person name="Iida T."/>
            <person name="Fujita J."/>
            <person name="Nakamura S."/>
        </authorList>
    </citation>
    <scope>NUCLEOTIDE SEQUENCE [LARGE SCALE GENOMIC DNA]</scope>
    <source>
        <strain evidence="2 5">JCM 12405</strain>
    </source>
</reference>
<evidence type="ECO:0008006" key="6">
    <source>
        <dbReference type="Google" id="ProtNLM"/>
    </source>
</evidence>
<protein>
    <recommendedName>
        <fullName evidence="6">FAD-dependent oxidoreductase 2 FAD binding domain-containing protein</fullName>
    </recommendedName>
</protein>
<accession>A0A1X1TG34</accession>
<dbReference type="Gene3D" id="3.50.50.60">
    <property type="entry name" value="FAD/NAD(P)-binding domain"/>
    <property type="match status" value="1"/>
</dbReference>
<feature type="compositionally biased region" description="Basic and acidic residues" evidence="1">
    <location>
        <begin position="266"/>
        <end position="285"/>
    </location>
</feature>
<dbReference type="InterPro" id="IPR036188">
    <property type="entry name" value="FAD/NAD-bd_sf"/>
</dbReference>
<gene>
    <name evidence="3" type="ORF">AWC01_06335</name>
    <name evidence="2" type="ORF">MDOR_12020</name>
</gene>
<dbReference type="Proteomes" id="UP000467201">
    <property type="component" value="Chromosome"/>
</dbReference>
<dbReference type="AlphaFoldDB" id="A0A1X1TG34"/>
<feature type="region of interest" description="Disordered" evidence="1">
    <location>
        <begin position="249"/>
        <end position="291"/>
    </location>
</feature>
<dbReference type="Proteomes" id="UP000193564">
    <property type="component" value="Unassembled WGS sequence"/>
</dbReference>
<evidence type="ECO:0000313" key="5">
    <source>
        <dbReference type="Proteomes" id="UP000467201"/>
    </source>
</evidence>
<evidence type="ECO:0000313" key="2">
    <source>
        <dbReference type="EMBL" id="BBZ07033.1"/>
    </source>
</evidence>